<reference evidence="1 2" key="1">
    <citation type="submission" date="2007-03" db="EMBL/GenBank/DDBJ databases">
        <authorList>
            <person name="Stal L."/>
            <person name="Ferriera S."/>
            <person name="Johnson J."/>
            <person name="Kravitz S."/>
            <person name="Beeson K."/>
            <person name="Sutton G."/>
            <person name="Rogers Y.-H."/>
            <person name="Friedman R."/>
            <person name="Frazier M."/>
            <person name="Venter J.C."/>
        </authorList>
    </citation>
    <scope>NUCLEOTIDE SEQUENCE [LARGE SCALE GENOMIC DNA]</scope>
    <source>
        <strain evidence="1 2">CCY0110</strain>
    </source>
</reference>
<comment type="caution">
    <text evidence="1">The sequence shown here is derived from an EMBL/GenBank/DDBJ whole genome shotgun (WGS) entry which is preliminary data.</text>
</comment>
<dbReference type="EMBL" id="AAXW01000002">
    <property type="protein sequence ID" value="EAZ93894.1"/>
    <property type="molecule type" value="Genomic_DNA"/>
</dbReference>
<keyword evidence="2" id="KW-1185">Reference proteome</keyword>
<accession>A3IJB2</accession>
<proteinExistence type="predicted"/>
<protein>
    <submittedName>
        <fullName evidence="1">Uncharacterized protein</fullName>
    </submittedName>
</protein>
<gene>
    <name evidence="1" type="ORF">CY0110_18902</name>
</gene>
<dbReference type="AlphaFoldDB" id="A3IJB2"/>
<evidence type="ECO:0000313" key="1">
    <source>
        <dbReference type="EMBL" id="EAZ93894.1"/>
    </source>
</evidence>
<name>A3IJB2_9CHRO</name>
<sequence length="42" mass="4925">MDLLTKPKRFLDDNSRLEILDRHRNGLDIGDEWCIAIATRGR</sequence>
<evidence type="ECO:0000313" key="2">
    <source>
        <dbReference type="Proteomes" id="UP000003781"/>
    </source>
</evidence>
<dbReference type="Proteomes" id="UP000003781">
    <property type="component" value="Unassembled WGS sequence"/>
</dbReference>
<organism evidence="1 2">
    <name type="scientific">Crocosphaera chwakensis CCY0110</name>
    <dbReference type="NCBI Taxonomy" id="391612"/>
    <lineage>
        <taxon>Bacteria</taxon>
        <taxon>Bacillati</taxon>
        <taxon>Cyanobacteriota</taxon>
        <taxon>Cyanophyceae</taxon>
        <taxon>Oscillatoriophycideae</taxon>
        <taxon>Chroococcales</taxon>
        <taxon>Aphanothecaceae</taxon>
        <taxon>Crocosphaera</taxon>
        <taxon>Crocosphaera chwakensis</taxon>
    </lineage>
</organism>